<dbReference type="Proteomes" id="UP000762676">
    <property type="component" value="Unassembled WGS sequence"/>
</dbReference>
<proteinExistence type="predicted"/>
<comment type="caution">
    <text evidence="2">The sequence shown here is derived from an EMBL/GenBank/DDBJ whole genome shotgun (WGS) entry which is preliminary data.</text>
</comment>
<evidence type="ECO:0000313" key="3">
    <source>
        <dbReference type="Proteomes" id="UP000762676"/>
    </source>
</evidence>
<feature type="compositionally biased region" description="Basic residues" evidence="1">
    <location>
        <begin position="61"/>
        <end position="80"/>
    </location>
</feature>
<dbReference type="Gene3D" id="3.30.420.10">
    <property type="entry name" value="Ribonuclease H-like superfamily/Ribonuclease H"/>
    <property type="match status" value="1"/>
</dbReference>
<accession>A0AAV4I058</accession>
<name>A0AAV4I058_9GAST</name>
<organism evidence="2 3">
    <name type="scientific">Elysia marginata</name>
    <dbReference type="NCBI Taxonomy" id="1093978"/>
    <lineage>
        <taxon>Eukaryota</taxon>
        <taxon>Metazoa</taxon>
        <taxon>Spiralia</taxon>
        <taxon>Lophotrochozoa</taxon>
        <taxon>Mollusca</taxon>
        <taxon>Gastropoda</taxon>
        <taxon>Heterobranchia</taxon>
        <taxon>Euthyneura</taxon>
        <taxon>Panpulmonata</taxon>
        <taxon>Sacoglossa</taxon>
        <taxon>Placobranchoidea</taxon>
        <taxon>Plakobranchidae</taxon>
        <taxon>Elysia</taxon>
    </lineage>
</organism>
<dbReference type="InterPro" id="IPR036397">
    <property type="entry name" value="RNaseH_sf"/>
</dbReference>
<sequence length="88" mass="10479">MAAEQEHLKDAPHKAEKMAETLILQWIPGHYKIDGTEKADRLARKRSDLEQLNDDLSYHKVKHKVKSHKKERWKTRHPHHNIQDDLQT</sequence>
<reference evidence="2 3" key="1">
    <citation type="journal article" date="2021" name="Elife">
        <title>Chloroplast acquisition without the gene transfer in kleptoplastic sea slugs, Plakobranchus ocellatus.</title>
        <authorList>
            <person name="Maeda T."/>
            <person name="Takahashi S."/>
            <person name="Yoshida T."/>
            <person name="Shimamura S."/>
            <person name="Takaki Y."/>
            <person name="Nagai Y."/>
            <person name="Toyoda A."/>
            <person name="Suzuki Y."/>
            <person name="Arimoto A."/>
            <person name="Ishii H."/>
            <person name="Satoh N."/>
            <person name="Nishiyama T."/>
            <person name="Hasebe M."/>
            <person name="Maruyama T."/>
            <person name="Minagawa J."/>
            <person name="Obokata J."/>
            <person name="Shigenobu S."/>
        </authorList>
    </citation>
    <scope>NUCLEOTIDE SEQUENCE [LARGE SCALE GENOMIC DNA]</scope>
</reference>
<evidence type="ECO:0000313" key="2">
    <source>
        <dbReference type="EMBL" id="GFS02106.1"/>
    </source>
</evidence>
<dbReference type="SUPFAM" id="SSF53098">
    <property type="entry name" value="Ribonuclease H-like"/>
    <property type="match status" value="1"/>
</dbReference>
<evidence type="ECO:0000256" key="1">
    <source>
        <dbReference type="SAM" id="MobiDB-lite"/>
    </source>
</evidence>
<dbReference type="InterPro" id="IPR012337">
    <property type="entry name" value="RNaseH-like_sf"/>
</dbReference>
<gene>
    <name evidence="2" type="ORF">ElyMa_004598500</name>
</gene>
<dbReference type="EMBL" id="BMAT01009226">
    <property type="protein sequence ID" value="GFS02106.1"/>
    <property type="molecule type" value="Genomic_DNA"/>
</dbReference>
<keyword evidence="3" id="KW-1185">Reference proteome</keyword>
<dbReference type="AlphaFoldDB" id="A0AAV4I058"/>
<dbReference type="GO" id="GO:0003676">
    <property type="term" value="F:nucleic acid binding"/>
    <property type="evidence" value="ECO:0007669"/>
    <property type="project" value="InterPro"/>
</dbReference>
<protein>
    <submittedName>
        <fullName evidence="2">Gag-Pol polyprotein</fullName>
    </submittedName>
</protein>
<feature type="region of interest" description="Disordered" evidence="1">
    <location>
        <begin position="61"/>
        <end position="88"/>
    </location>
</feature>